<evidence type="ECO:0000256" key="1">
    <source>
        <dbReference type="SAM" id="MobiDB-lite"/>
    </source>
</evidence>
<dbReference type="GO" id="GO:1990904">
    <property type="term" value="C:ribonucleoprotein complex"/>
    <property type="evidence" value="ECO:0007669"/>
    <property type="project" value="UniProtKB-KW"/>
</dbReference>
<feature type="compositionally biased region" description="Basic and acidic residues" evidence="1">
    <location>
        <begin position="598"/>
        <end position="609"/>
    </location>
</feature>
<feature type="compositionally biased region" description="Polar residues" evidence="1">
    <location>
        <begin position="462"/>
        <end position="475"/>
    </location>
</feature>
<dbReference type="Proteomes" id="UP001163823">
    <property type="component" value="Chromosome 3"/>
</dbReference>
<protein>
    <submittedName>
        <fullName evidence="2">U11/U12 small nuclear ribonucleoprotein 48 kDa protein</fullName>
    </submittedName>
</protein>
<dbReference type="EMBL" id="JARAOO010000003">
    <property type="protein sequence ID" value="KAJ7978211.1"/>
    <property type="molecule type" value="Genomic_DNA"/>
</dbReference>
<organism evidence="2 3">
    <name type="scientific">Quillaja saponaria</name>
    <name type="common">Soap bark tree</name>
    <dbReference type="NCBI Taxonomy" id="32244"/>
    <lineage>
        <taxon>Eukaryota</taxon>
        <taxon>Viridiplantae</taxon>
        <taxon>Streptophyta</taxon>
        <taxon>Embryophyta</taxon>
        <taxon>Tracheophyta</taxon>
        <taxon>Spermatophyta</taxon>
        <taxon>Magnoliopsida</taxon>
        <taxon>eudicotyledons</taxon>
        <taxon>Gunneridae</taxon>
        <taxon>Pentapetalae</taxon>
        <taxon>rosids</taxon>
        <taxon>fabids</taxon>
        <taxon>Fabales</taxon>
        <taxon>Quillajaceae</taxon>
        <taxon>Quillaja</taxon>
    </lineage>
</organism>
<dbReference type="InterPro" id="IPR051591">
    <property type="entry name" value="UPF0224_FAM112_RNA_Proc"/>
</dbReference>
<keyword evidence="3" id="KW-1185">Reference proteome</keyword>
<comment type="caution">
    <text evidence="2">The sequence shown here is derived from an EMBL/GenBank/DDBJ whole genome shotgun (WGS) entry which is preliminary data.</text>
</comment>
<dbReference type="PANTHER" id="PTHR21402:SF10">
    <property type="entry name" value="U11_U12 SMALL NUCLEAR RIBONUCLEOPROTEIN 48 KDA PROTEIN"/>
    <property type="match status" value="1"/>
</dbReference>
<gene>
    <name evidence="2" type="ORF">O6P43_007713</name>
</gene>
<proteinExistence type="predicted"/>
<feature type="compositionally biased region" description="Basic and acidic residues" evidence="1">
    <location>
        <begin position="476"/>
        <end position="505"/>
    </location>
</feature>
<feature type="compositionally biased region" description="Polar residues" evidence="1">
    <location>
        <begin position="562"/>
        <end position="571"/>
    </location>
</feature>
<feature type="compositionally biased region" description="Basic and acidic residues" evidence="1">
    <location>
        <begin position="345"/>
        <end position="354"/>
    </location>
</feature>
<feature type="compositionally biased region" description="Polar residues" evidence="1">
    <location>
        <begin position="446"/>
        <end position="455"/>
    </location>
</feature>
<dbReference type="AlphaFoldDB" id="A0AAD7QCA1"/>
<name>A0AAD7QCA1_QUISA</name>
<feature type="region of interest" description="Disordered" evidence="1">
    <location>
        <begin position="345"/>
        <end position="370"/>
    </location>
</feature>
<keyword evidence="2" id="KW-0687">Ribonucleoprotein</keyword>
<accession>A0AAD7QCA1</accession>
<reference evidence="2" key="1">
    <citation type="journal article" date="2023" name="Science">
        <title>Elucidation of the pathway for biosynthesis of saponin adjuvants from the soapbark tree.</title>
        <authorList>
            <person name="Reed J."/>
            <person name="Orme A."/>
            <person name="El-Demerdash A."/>
            <person name="Owen C."/>
            <person name="Martin L.B.B."/>
            <person name="Misra R.C."/>
            <person name="Kikuchi S."/>
            <person name="Rejzek M."/>
            <person name="Martin A.C."/>
            <person name="Harkess A."/>
            <person name="Leebens-Mack J."/>
            <person name="Louveau T."/>
            <person name="Stephenson M.J."/>
            <person name="Osbourn A."/>
        </authorList>
    </citation>
    <scope>NUCLEOTIDE SEQUENCE</scope>
    <source>
        <strain evidence="2">S10</strain>
    </source>
</reference>
<dbReference type="KEGG" id="qsa:O6P43_007713"/>
<sequence>MAISYHALLIVTTVCLLSPSSTTISIALRLLAPFLIPMSCWRSLSYTKTLKTSDELRKENRFVETLVDFDSELCFSLDDFVDFGTNFFYRDCPGAVCLSNEDGIKRTFTLPCILSVHCVNFTGTSHIELKDSEKQGFGILPSEFLDIKCEVEAWNDYPSGYSFGVLRAILGMGMVKECDLMRWMIVNSPRYGVVIDIAMRDHMFSLFSLCLKAIRKEASSTKDMLVHDQALEMSWANMCFKCPILFKALTWLTFQLSILYGEANGKFFGINLLKQCILDAASFLSLFPLDQKVAAAVAALHERSLLEEKIKGLWVSQQPTKYQLITEHSYVSHRADEERKKRPDYRPIIDHDGIPRQQSYNQETGKAKTREELLAEERDYKRRRMSYRGSKVKRTTLQVMRNIIEDYMEEIKEAGGIGRFVKESEEGGALKPPSGHGFHFGAGNLRKSNYEPSATTKDDPSQYRQHPQSNYNSRFESVKDASIRDCEQPRQGDYRSLEYIQERRITGRGKHNREYTSRSPERQRSSRRSHERSSHNRKQDYSSERKYDQKARFKDQEKSTYRNRSSHSPTHNAFEDRYNPLEPHVMCEDEFSSPSKHVRTDKVSGEEHY</sequence>
<feature type="compositionally biased region" description="Basic and acidic residues" evidence="1">
    <location>
        <begin position="512"/>
        <end position="524"/>
    </location>
</feature>
<feature type="compositionally biased region" description="Basic and acidic residues" evidence="1">
    <location>
        <begin position="531"/>
        <end position="560"/>
    </location>
</feature>
<evidence type="ECO:0000313" key="2">
    <source>
        <dbReference type="EMBL" id="KAJ7978211.1"/>
    </source>
</evidence>
<evidence type="ECO:0000313" key="3">
    <source>
        <dbReference type="Proteomes" id="UP001163823"/>
    </source>
</evidence>
<feature type="region of interest" description="Disordered" evidence="1">
    <location>
        <begin position="426"/>
        <end position="609"/>
    </location>
</feature>
<dbReference type="PANTHER" id="PTHR21402">
    <property type="entry name" value="GAMETOCYTE SPECIFIC FACTOR 1-RELATED"/>
    <property type="match status" value="1"/>
</dbReference>